<name>A0AAV4TBN4_9ARAC</name>
<evidence type="ECO:0000313" key="3">
    <source>
        <dbReference type="Proteomes" id="UP001054837"/>
    </source>
</evidence>
<feature type="region of interest" description="Disordered" evidence="1">
    <location>
        <begin position="65"/>
        <end position="88"/>
    </location>
</feature>
<comment type="caution">
    <text evidence="2">The sequence shown here is derived from an EMBL/GenBank/DDBJ whole genome shotgun (WGS) entry which is preliminary data.</text>
</comment>
<dbReference type="Proteomes" id="UP001054837">
    <property type="component" value="Unassembled WGS sequence"/>
</dbReference>
<dbReference type="EMBL" id="BPLQ01009436">
    <property type="protein sequence ID" value="GIY43978.1"/>
    <property type="molecule type" value="Genomic_DNA"/>
</dbReference>
<organism evidence="2 3">
    <name type="scientific">Caerostris darwini</name>
    <dbReference type="NCBI Taxonomy" id="1538125"/>
    <lineage>
        <taxon>Eukaryota</taxon>
        <taxon>Metazoa</taxon>
        <taxon>Ecdysozoa</taxon>
        <taxon>Arthropoda</taxon>
        <taxon>Chelicerata</taxon>
        <taxon>Arachnida</taxon>
        <taxon>Araneae</taxon>
        <taxon>Araneomorphae</taxon>
        <taxon>Entelegynae</taxon>
        <taxon>Araneoidea</taxon>
        <taxon>Araneidae</taxon>
        <taxon>Caerostris</taxon>
    </lineage>
</organism>
<evidence type="ECO:0000313" key="2">
    <source>
        <dbReference type="EMBL" id="GIY43978.1"/>
    </source>
</evidence>
<proteinExistence type="predicted"/>
<gene>
    <name evidence="2" type="ORF">CDAR_423061</name>
</gene>
<keyword evidence="3" id="KW-1185">Reference proteome</keyword>
<sequence length="88" mass="10073">MLRTCSLILRIIIHPPPTPPPSYLHRFRSLAPFHLETKDDFFSWILSGFILAFGDSATWLFCGSRQGDHESSSGEGFQEYQKERGENT</sequence>
<evidence type="ECO:0000256" key="1">
    <source>
        <dbReference type="SAM" id="MobiDB-lite"/>
    </source>
</evidence>
<protein>
    <submittedName>
        <fullName evidence="2">Uncharacterized protein</fullName>
    </submittedName>
</protein>
<accession>A0AAV4TBN4</accession>
<reference evidence="2 3" key="1">
    <citation type="submission" date="2021-06" db="EMBL/GenBank/DDBJ databases">
        <title>Caerostris darwini draft genome.</title>
        <authorList>
            <person name="Kono N."/>
            <person name="Arakawa K."/>
        </authorList>
    </citation>
    <scope>NUCLEOTIDE SEQUENCE [LARGE SCALE GENOMIC DNA]</scope>
</reference>
<dbReference type="AlphaFoldDB" id="A0AAV4TBN4"/>